<dbReference type="Proteomes" id="UP000184432">
    <property type="component" value="Unassembled WGS sequence"/>
</dbReference>
<evidence type="ECO:0000313" key="3">
    <source>
        <dbReference type="EMBL" id="SHI44583.1"/>
    </source>
</evidence>
<proteinExistence type="predicted"/>
<evidence type="ECO:0000256" key="1">
    <source>
        <dbReference type="SAM" id="Coils"/>
    </source>
</evidence>
<keyword evidence="2" id="KW-1133">Transmembrane helix</keyword>
<dbReference type="OrthoDB" id="1109960at2"/>
<dbReference type="AlphaFoldDB" id="A0A1M6B7Y6"/>
<keyword evidence="1" id="KW-0175">Coiled coil</keyword>
<keyword evidence="2" id="KW-0472">Membrane</keyword>
<keyword evidence="2" id="KW-0812">Transmembrane</keyword>
<name>A0A1M6B7Y6_9FLAO</name>
<gene>
    <name evidence="3" type="ORF">SAMN04488508_101665</name>
</gene>
<dbReference type="EMBL" id="FQYP01000001">
    <property type="protein sequence ID" value="SHI44583.1"/>
    <property type="molecule type" value="Genomic_DNA"/>
</dbReference>
<feature type="coiled-coil region" evidence="1">
    <location>
        <begin position="383"/>
        <end position="410"/>
    </location>
</feature>
<evidence type="ECO:0000256" key="2">
    <source>
        <dbReference type="SAM" id="Phobius"/>
    </source>
</evidence>
<accession>A0A1M6B7Y6</accession>
<keyword evidence="4" id="KW-1185">Reference proteome</keyword>
<evidence type="ECO:0000313" key="4">
    <source>
        <dbReference type="Proteomes" id="UP000184432"/>
    </source>
</evidence>
<dbReference type="RefSeq" id="WP_073313851.1">
    <property type="nucleotide sequence ID" value="NZ_FQYP01000001.1"/>
</dbReference>
<feature type="transmembrane region" description="Helical" evidence="2">
    <location>
        <begin position="541"/>
        <end position="563"/>
    </location>
</feature>
<dbReference type="STRING" id="570521.SAMN04488508_101665"/>
<organism evidence="3 4">
    <name type="scientific">Aquimarina spongiae</name>
    <dbReference type="NCBI Taxonomy" id="570521"/>
    <lineage>
        <taxon>Bacteria</taxon>
        <taxon>Pseudomonadati</taxon>
        <taxon>Bacteroidota</taxon>
        <taxon>Flavobacteriia</taxon>
        <taxon>Flavobacteriales</taxon>
        <taxon>Flavobacteriaceae</taxon>
        <taxon>Aquimarina</taxon>
    </lineage>
</organism>
<reference evidence="4" key="1">
    <citation type="submission" date="2016-11" db="EMBL/GenBank/DDBJ databases">
        <authorList>
            <person name="Varghese N."/>
            <person name="Submissions S."/>
        </authorList>
    </citation>
    <scope>NUCLEOTIDE SEQUENCE [LARGE SCALE GENOMIC DNA]</scope>
    <source>
        <strain evidence="4">DSM 22623</strain>
    </source>
</reference>
<sequence>MDKPNTFELIEDTEVRTQLTKAYEKIDQLEIIQLLSDLKYLPQKTFEYGIYDNSKVENAIKKFRHELSEALAKTAFSNLNFVYNSISKLFEEGEELPNELSHQEFTLLKELTGLDKELEIYKVEEEQTSLLSRVLIYRFHVYDLAKTIQPNHKMTTNAVAVLQQSAEKLGFDGDIYSFGNLLADQENLSKFCLSSPILTNNIFLDCIFISTSTDQGREVLNELGNTIKRKLRFQRKIASQPSKTIISKLINFPDREAVKNEVKKYIRQDQNRFLSRVLQVKLWTMGLYYGRLDHDFGPLSITALSQFLMTIVQKDEDGEKELGRIMYNLKKDQCIINIRYLLKEHFIPTEVSDIPVEQSSVSQIFDFVLEDKSDVNVFSVNEHTEFTQQREELTQKLKTELNQEAKLVNEGYRTNIRQYKAHKGIMRFFSKIFKFVRNAIRKLRELFKKLFRIIKKVSKIIFNEIKDAFQSFSRGIEFLFGDRIVQPTAAISSDYDFDFDGVTRIHSKPSKKEYEIHIKTIREYASAIYSTLNFTRIVIKWGIRVATGPISWVQILVGIAKLFREMIRKRGMIQGQSLAIVY</sequence>
<protein>
    <submittedName>
        <fullName evidence="3">Uncharacterized protein</fullName>
    </submittedName>
</protein>